<proteinExistence type="predicted"/>
<comment type="caution">
    <text evidence="2">The sequence shown here is derived from an EMBL/GenBank/DDBJ whole genome shotgun (WGS) entry which is preliminary data.</text>
</comment>
<reference evidence="2 3" key="1">
    <citation type="journal article" date="2020" name="Nature">
        <title>Six reference-quality genomes reveal evolution of bat adaptations.</title>
        <authorList>
            <person name="Jebb D."/>
            <person name="Huang Z."/>
            <person name="Pippel M."/>
            <person name="Hughes G.M."/>
            <person name="Lavrichenko K."/>
            <person name="Devanna P."/>
            <person name="Winkler S."/>
            <person name="Jermiin L.S."/>
            <person name="Skirmuntt E.C."/>
            <person name="Katzourakis A."/>
            <person name="Burkitt-Gray L."/>
            <person name="Ray D.A."/>
            <person name="Sullivan K.A.M."/>
            <person name="Roscito J.G."/>
            <person name="Kirilenko B.M."/>
            <person name="Davalos L.M."/>
            <person name="Corthals A.P."/>
            <person name="Power M.L."/>
            <person name="Jones G."/>
            <person name="Ransome R.D."/>
            <person name="Dechmann D.K.N."/>
            <person name="Locatelli A.G."/>
            <person name="Puechmaille S.J."/>
            <person name="Fedrigo O."/>
            <person name="Jarvis E.D."/>
            <person name="Hiller M."/>
            <person name="Vernes S.C."/>
            <person name="Myers E.W."/>
            <person name="Teeling E.C."/>
        </authorList>
    </citation>
    <scope>NUCLEOTIDE SEQUENCE [LARGE SCALE GENOMIC DNA]</scope>
    <source>
        <strain evidence="2">MRouAeg1</strain>
        <tissue evidence="2">Muscle</tissue>
    </source>
</reference>
<feature type="region of interest" description="Disordered" evidence="1">
    <location>
        <begin position="123"/>
        <end position="148"/>
    </location>
</feature>
<feature type="region of interest" description="Disordered" evidence="1">
    <location>
        <begin position="14"/>
        <end position="45"/>
    </location>
</feature>
<dbReference type="EMBL" id="JACASE010000005">
    <property type="protein sequence ID" value="KAF6465838.1"/>
    <property type="molecule type" value="Genomic_DNA"/>
</dbReference>
<evidence type="ECO:0000313" key="2">
    <source>
        <dbReference type="EMBL" id="KAF6465838.1"/>
    </source>
</evidence>
<accession>A0A7J8H0Z8</accession>
<keyword evidence="3" id="KW-1185">Reference proteome</keyword>
<protein>
    <submittedName>
        <fullName evidence="2">Uncharacterized protein</fullName>
    </submittedName>
</protein>
<evidence type="ECO:0000256" key="1">
    <source>
        <dbReference type="SAM" id="MobiDB-lite"/>
    </source>
</evidence>
<dbReference type="AlphaFoldDB" id="A0A7J8H0Z8"/>
<gene>
    <name evidence="2" type="ORF">HJG63_011223</name>
</gene>
<organism evidence="2 3">
    <name type="scientific">Rousettus aegyptiacus</name>
    <name type="common">Egyptian fruit bat</name>
    <name type="synonym">Pteropus aegyptiacus</name>
    <dbReference type="NCBI Taxonomy" id="9407"/>
    <lineage>
        <taxon>Eukaryota</taxon>
        <taxon>Metazoa</taxon>
        <taxon>Chordata</taxon>
        <taxon>Craniata</taxon>
        <taxon>Vertebrata</taxon>
        <taxon>Euteleostomi</taxon>
        <taxon>Mammalia</taxon>
        <taxon>Eutheria</taxon>
        <taxon>Laurasiatheria</taxon>
        <taxon>Chiroptera</taxon>
        <taxon>Yinpterochiroptera</taxon>
        <taxon>Pteropodoidea</taxon>
        <taxon>Pteropodidae</taxon>
        <taxon>Rousettinae</taxon>
        <taxon>Rousettus</taxon>
    </lineage>
</organism>
<dbReference type="Proteomes" id="UP000593571">
    <property type="component" value="Unassembled WGS sequence"/>
</dbReference>
<name>A0A7J8H0Z8_ROUAE</name>
<evidence type="ECO:0000313" key="3">
    <source>
        <dbReference type="Proteomes" id="UP000593571"/>
    </source>
</evidence>
<sequence length="232" mass="25200">MLVIRQSLAWVEAPLTTSSPSPGPKRPYRTGWELGGAAGGREGRRSSAGAVGWSLSCTIASDSHFGGASQMGLFCASPLPGGHQEKVVSIWEEPWPSPMSLSGSASWNGCAILKAERRGFQRERRRPRLEVSPGDRHRALFPPSEGNKLEPTSLAASLEWKPSPISDPYSFLHPILSSVLAGQRQEGLAPCTCSFLHHTGSLTHPLPTRSSPFQRAWSQCLHRATMAVRRQV</sequence>